<keyword evidence="4" id="KW-1185">Reference proteome</keyword>
<dbReference type="Proteomes" id="UP000222542">
    <property type="component" value="Unassembled WGS sequence"/>
</dbReference>
<dbReference type="SMART" id="SM01054">
    <property type="entry name" value="CaM_binding"/>
    <property type="match status" value="1"/>
</dbReference>
<accession>A0A2G2ZAS5</accession>
<name>A0A2G2ZAS5_CAPAN</name>
<comment type="caution">
    <text evidence="3">The sequence shown here is derived from an EMBL/GenBank/DDBJ whole genome shotgun (WGS) entry which is preliminary data.</text>
</comment>
<proteinExistence type="predicted"/>
<dbReference type="STRING" id="4072.A0A2G2ZAS5"/>
<feature type="region of interest" description="Disordered" evidence="1">
    <location>
        <begin position="51"/>
        <end position="85"/>
    </location>
</feature>
<feature type="compositionally biased region" description="Basic and acidic residues" evidence="1">
    <location>
        <begin position="308"/>
        <end position="330"/>
    </location>
</feature>
<dbReference type="Gramene" id="PHT79102">
    <property type="protein sequence ID" value="PHT79102"/>
    <property type="gene ID" value="T459_17154"/>
</dbReference>
<feature type="compositionally biased region" description="Polar residues" evidence="1">
    <location>
        <begin position="11"/>
        <end position="25"/>
    </location>
</feature>
<dbReference type="InterPro" id="IPR012417">
    <property type="entry name" value="CaM-bd_dom_pln"/>
</dbReference>
<dbReference type="EMBL" id="AYRZ02000006">
    <property type="protein sequence ID" value="PHT79102.1"/>
    <property type="molecule type" value="Genomic_DNA"/>
</dbReference>
<feature type="region of interest" description="Disordered" evidence="1">
    <location>
        <begin position="1"/>
        <end position="29"/>
    </location>
</feature>
<dbReference type="GO" id="GO:0005516">
    <property type="term" value="F:calmodulin binding"/>
    <property type="evidence" value="ECO:0007669"/>
    <property type="project" value="InterPro"/>
</dbReference>
<protein>
    <recommendedName>
        <fullName evidence="2">Calmodulin-binding domain-containing protein</fullName>
    </recommendedName>
</protein>
<feature type="region of interest" description="Disordered" evidence="1">
    <location>
        <begin position="283"/>
        <end position="342"/>
    </location>
</feature>
<sequence>MRPVFDLSNGAKCSNDSASAATSGNDETKNREMRKVFDFFYGAKCSNEISSISASNMQEKDVKADPNEDLDSTSGRVTDSESKSCIPGEVVEPKKKYVSMWSLIHRHMASDASAESENKPSTGANDEENQHDGDDAKRSEIQIRQESTKTLEQPQKWILLQRFVKELEKVTKINPRKPRYLRLNPDPEAEKVNLTTQTADERKRGEEWMLDYALQLAISQLGPTQKRKVELLIKAFETVVPPQGDNSQIAFPKLRASNEKEFVPTEGNMGCKAEKVIAGIDGKHEENDGSMYKNHETQQPDEMTSASNDKDLVEGHAWKEDSSKDSKEEISPGISSLTDEVDGALEISTSANDAAMQENVAMEETAKECEKTHKHVRGFSILLSMSDPKEDDGGSKGKAHKRSYISMWHMISQLVLLLSDVASKVGNDYLMELMMR</sequence>
<evidence type="ECO:0000259" key="2">
    <source>
        <dbReference type="SMART" id="SM01054"/>
    </source>
</evidence>
<dbReference type="PANTHER" id="PTHR33923:SF3">
    <property type="entry name" value="CALMODULIN BINDING PROTEIN PICBP"/>
    <property type="match status" value="1"/>
</dbReference>
<feature type="region of interest" description="Disordered" evidence="1">
    <location>
        <begin position="108"/>
        <end position="137"/>
    </location>
</feature>
<dbReference type="InterPro" id="IPR044681">
    <property type="entry name" value="PICBP-like"/>
</dbReference>
<feature type="compositionally biased region" description="Basic and acidic residues" evidence="1">
    <location>
        <begin position="128"/>
        <end position="137"/>
    </location>
</feature>
<reference evidence="3 4" key="1">
    <citation type="journal article" date="2014" name="Nat. Genet.">
        <title>Genome sequence of the hot pepper provides insights into the evolution of pungency in Capsicum species.</title>
        <authorList>
            <person name="Kim S."/>
            <person name="Park M."/>
            <person name="Yeom S.I."/>
            <person name="Kim Y.M."/>
            <person name="Lee J.M."/>
            <person name="Lee H.A."/>
            <person name="Seo E."/>
            <person name="Choi J."/>
            <person name="Cheong K."/>
            <person name="Kim K.T."/>
            <person name="Jung K."/>
            <person name="Lee G.W."/>
            <person name="Oh S.K."/>
            <person name="Bae C."/>
            <person name="Kim S.B."/>
            <person name="Lee H.Y."/>
            <person name="Kim S.Y."/>
            <person name="Kim M.S."/>
            <person name="Kang B.C."/>
            <person name="Jo Y.D."/>
            <person name="Yang H.B."/>
            <person name="Jeong H.J."/>
            <person name="Kang W.H."/>
            <person name="Kwon J.K."/>
            <person name="Shin C."/>
            <person name="Lim J.Y."/>
            <person name="Park J.H."/>
            <person name="Huh J.H."/>
            <person name="Kim J.S."/>
            <person name="Kim B.D."/>
            <person name="Cohen O."/>
            <person name="Paran I."/>
            <person name="Suh M.C."/>
            <person name="Lee S.B."/>
            <person name="Kim Y.K."/>
            <person name="Shin Y."/>
            <person name="Noh S.J."/>
            <person name="Park J."/>
            <person name="Seo Y.S."/>
            <person name="Kwon S.Y."/>
            <person name="Kim H.A."/>
            <person name="Park J.M."/>
            <person name="Kim H.J."/>
            <person name="Choi S.B."/>
            <person name="Bosland P.W."/>
            <person name="Reeves G."/>
            <person name="Jo S.H."/>
            <person name="Lee B.W."/>
            <person name="Cho H.T."/>
            <person name="Choi H.S."/>
            <person name="Lee M.S."/>
            <person name="Yu Y."/>
            <person name="Do Choi Y."/>
            <person name="Park B.S."/>
            <person name="van Deynze A."/>
            <person name="Ashrafi H."/>
            <person name="Hill T."/>
            <person name="Kim W.T."/>
            <person name="Pai H.S."/>
            <person name="Ahn H.K."/>
            <person name="Yeam I."/>
            <person name="Giovannoni J.J."/>
            <person name="Rose J.K."/>
            <person name="Sorensen I."/>
            <person name="Lee S.J."/>
            <person name="Kim R.W."/>
            <person name="Choi I.Y."/>
            <person name="Choi B.S."/>
            <person name="Lim J.S."/>
            <person name="Lee Y.H."/>
            <person name="Choi D."/>
        </authorList>
    </citation>
    <scope>NUCLEOTIDE SEQUENCE [LARGE SCALE GENOMIC DNA]</scope>
    <source>
        <strain evidence="4">cv. CM334</strain>
    </source>
</reference>
<gene>
    <name evidence="3" type="ORF">T459_17154</name>
</gene>
<evidence type="ECO:0000313" key="4">
    <source>
        <dbReference type="Proteomes" id="UP000222542"/>
    </source>
</evidence>
<dbReference type="PANTHER" id="PTHR33923">
    <property type="entry name" value="CALMODULIN-BINDING PROTEIN-RELATED"/>
    <property type="match status" value="1"/>
</dbReference>
<feature type="compositionally biased region" description="Polar residues" evidence="1">
    <location>
        <begin position="113"/>
        <end position="124"/>
    </location>
</feature>
<evidence type="ECO:0000313" key="3">
    <source>
        <dbReference type="EMBL" id="PHT79102.1"/>
    </source>
</evidence>
<organism evidence="3 4">
    <name type="scientific">Capsicum annuum</name>
    <name type="common">Capsicum pepper</name>
    <dbReference type="NCBI Taxonomy" id="4072"/>
    <lineage>
        <taxon>Eukaryota</taxon>
        <taxon>Viridiplantae</taxon>
        <taxon>Streptophyta</taxon>
        <taxon>Embryophyta</taxon>
        <taxon>Tracheophyta</taxon>
        <taxon>Spermatophyta</taxon>
        <taxon>Magnoliopsida</taxon>
        <taxon>eudicotyledons</taxon>
        <taxon>Gunneridae</taxon>
        <taxon>Pentapetalae</taxon>
        <taxon>asterids</taxon>
        <taxon>lamiids</taxon>
        <taxon>Solanales</taxon>
        <taxon>Solanaceae</taxon>
        <taxon>Solanoideae</taxon>
        <taxon>Capsiceae</taxon>
        <taxon>Capsicum</taxon>
    </lineage>
</organism>
<evidence type="ECO:0000256" key="1">
    <source>
        <dbReference type="SAM" id="MobiDB-lite"/>
    </source>
</evidence>
<dbReference type="AlphaFoldDB" id="A0A2G2ZAS5"/>
<dbReference type="Pfam" id="PF07839">
    <property type="entry name" value="CaM_binding"/>
    <property type="match status" value="1"/>
</dbReference>
<feature type="compositionally biased region" description="Basic and acidic residues" evidence="1">
    <location>
        <begin position="283"/>
        <end position="298"/>
    </location>
</feature>
<feature type="domain" description="Calmodulin-binding" evidence="2">
    <location>
        <begin position="127"/>
        <end position="241"/>
    </location>
</feature>
<reference evidence="3 4" key="2">
    <citation type="journal article" date="2017" name="Genome Biol.">
        <title>New reference genome sequences of hot pepper reveal the massive evolution of plant disease-resistance genes by retroduplication.</title>
        <authorList>
            <person name="Kim S."/>
            <person name="Park J."/>
            <person name="Yeom S.I."/>
            <person name="Kim Y.M."/>
            <person name="Seo E."/>
            <person name="Kim K.T."/>
            <person name="Kim M.S."/>
            <person name="Lee J.M."/>
            <person name="Cheong K."/>
            <person name="Shin H.S."/>
            <person name="Kim S.B."/>
            <person name="Han K."/>
            <person name="Lee J."/>
            <person name="Park M."/>
            <person name="Lee H.A."/>
            <person name="Lee H.Y."/>
            <person name="Lee Y."/>
            <person name="Oh S."/>
            <person name="Lee J.H."/>
            <person name="Choi E."/>
            <person name="Choi E."/>
            <person name="Lee S.E."/>
            <person name="Jeon J."/>
            <person name="Kim H."/>
            <person name="Choi G."/>
            <person name="Song H."/>
            <person name="Lee J."/>
            <person name="Lee S.C."/>
            <person name="Kwon J.K."/>
            <person name="Lee H.Y."/>
            <person name="Koo N."/>
            <person name="Hong Y."/>
            <person name="Kim R.W."/>
            <person name="Kang W.H."/>
            <person name="Huh J.H."/>
            <person name="Kang B.C."/>
            <person name="Yang T.J."/>
            <person name="Lee Y.H."/>
            <person name="Bennetzen J.L."/>
            <person name="Choi D."/>
        </authorList>
    </citation>
    <scope>NUCLEOTIDE SEQUENCE [LARGE SCALE GENOMIC DNA]</scope>
    <source>
        <strain evidence="4">cv. CM334</strain>
    </source>
</reference>